<comment type="caution">
    <text evidence="4">The sequence shown here is derived from an EMBL/GenBank/DDBJ whole genome shotgun (WGS) entry which is preliminary data.</text>
</comment>
<sequence>MSRSPAPTIPDEPPPPTLIDTSQVPPATGDEGDPRPAPPPAELTGRFGELHLLSDTHEARVYRTTLDGEPVVLKIYHRPSRDRAEVYAALREVTSPYVVRPTEAAPDASPPYEVSEFVPGGDLRRLTARHGGRLPAPVVLAIARQCAEALNDLHRNLVKHRDIKPDNILVRQADPVVIALADFGVARGGDRLPGTGVASVRLASHRSGTVPYMSPQAVAGLVSTDDDWWSLGITLAELALGRHPVGSDAADPAHPDRRPPRIGDSAYVDHLVRHAPIRLTAITDPLLRVLCQGLLRYDSERRWKYREVTACLDGDPPPLEPDPAGEAGVRPLMFHGHPCRTPRELAIVLSLSWDAAVAWVGQHDEELTEWLGLFPGAGRPAPEHRHPDPDVALLHLLVALNPSGQLRYRGFEMTADHLPVICRRAVKGFGDYERVVADLWRHRLLPVLARGHGGGGLDVADETWRHLDARWRSLRSRLRGSGAPVERLGPEVMRAETLRLACERDRHAELRRLLAPDLRDLARTRVPVPWFTSLRADTDPVEALAAHLLAEAALEYAYKRLEQWRAYLADRRTDALNDWLDRTQRSTALGWAAVAVGVPAVAWVVALTVSDLIGMASTAALAQSWLWAALCVLVIAATEIPFATWVGRDYHPAHSLAADIIGVLGRLARPVRGRRLASLAVVVAAALVLGAALSLLPVVLPAAAIAAHLVWFVIRVRRRPDRSRSAGHTGERSTA</sequence>
<dbReference type="InterPro" id="IPR011009">
    <property type="entry name" value="Kinase-like_dom_sf"/>
</dbReference>
<dbReference type="GO" id="GO:0005524">
    <property type="term" value="F:ATP binding"/>
    <property type="evidence" value="ECO:0007669"/>
    <property type="project" value="InterPro"/>
</dbReference>
<dbReference type="SUPFAM" id="SSF56112">
    <property type="entry name" value="Protein kinase-like (PK-like)"/>
    <property type="match status" value="1"/>
</dbReference>
<proteinExistence type="predicted"/>
<name>A0A7X0IDJ1_9ACTN</name>
<dbReference type="PROSITE" id="PS50011">
    <property type="entry name" value="PROTEIN_KINASE_DOM"/>
    <property type="match status" value="1"/>
</dbReference>
<dbReference type="InterPro" id="IPR008271">
    <property type="entry name" value="Ser/Thr_kinase_AS"/>
</dbReference>
<feature type="region of interest" description="Disordered" evidence="1">
    <location>
        <begin position="1"/>
        <end position="43"/>
    </location>
</feature>
<feature type="domain" description="Protein kinase" evidence="3">
    <location>
        <begin position="47"/>
        <end position="319"/>
    </location>
</feature>
<dbReference type="PANTHER" id="PTHR44329:SF84">
    <property type="entry name" value="PROTEIN KINASE LIKE PROTEIN"/>
    <property type="match status" value="1"/>
</dbReference>
<organism evidence="4 5">
    <name type="scientific">Sphaerisporangium rubeum</name>
    <dbReference type="NCBI Taxonomy" id="321317"/>
    <lineage>
        <taxon>Bacteria</taxon>
        <taxon>Bacillati</taxon>
        <taxon>Actinomycetota</taxon>
        <taxon>Actinomycetes</taxon>
        <taxon>Streptosporangiales</taxon>
        <taxon>Streptosporangiaceae</taxon>
        <taxon>Sphaerisporangium</taxon>
    </lineage>
</organism>
<dbReference type="EMBL" id="JACHIU010000001">
    <property type="protein sequence ID" value="MBB6473161.1"/>
    <property type="molecule type" value="Genomic_DNA"/>
</dbReference>
<evidence type="ECO:0000256" key="1">
    <source>
        <dbReference type="SAM" id="MobiDB-lite"/>
    </source>
</evidence>
<dbReference type="SMART" id="SM00220">
    <property type="entry name" value="S_TKc"/>
    <property type="match status" value="1"/>
</dbReference>
<keyword evidence="2" id="KW-0812">Transmembrane</keyword>
<keyword evidence="4" id="KW-0723">Serine/threonine-protein kinase</keyword>
<evidence type="ECO:0000313" key="4">
    <source>
        <dbReference type="EMBL" id="MBB6473161.1"/>
    </source>
</evidence>
<feature type="transmembrane region" description="Helical" evidence="2">
    <location>
        <begin position="588"/>
        <end position="613"/>
    </location>
</feature>
<keyword evidence="5" id="KW-1185">Reference proteome</keyword>
<evidence type="ECO:0000256" key="2">
    <source>
        <dbReference type="SAM" id="Phobius"/>
    </source>
</evidence>
<dbReference type="Proteomes" id="UP000555564">
    <property type="component" value="Unassembled WGS sequence"/>
</dbReference>
<dbReference type="InterPro" id="IPR000719">
    <property type="entry name" value="Prot_kinase_dom"/>
</dbReference>
<dbReference type="PANTHER" id="PTHR44329">
    <property type="entry name" value="SERINE/THREONINE-PROTEIN KINASE TNNI3K-RELATED"/>
    <property type="match status" value="1"/>
</dbReference>
<dbReference type="Pfam" id="PF00069">
    <property type="entry name" value="Pkinase"/>
    <property type="match status" value="1"/>
</dbReference>
<dbReference type="AlphaFoldDB" id="A0A7X0IDJ1"/>
<dbReference type="RefSeq" id="WP_184980721.1">
    <property type="nucleotide sequence ID" value="NZ_BAAALO010000005.1"/>
</dbReference>
<keyword evidence="4" id="KW-0808">Transferase</keyword>
<reference evidence="4 5" key="1">
    <citation type="submission" date="2020-08" db="EMBL/GenBank/DDBJ databases">
        <title>Sequencing the genomes of 1000 actinobacteria strains.</title>
        <authorList>
            <person name="Klenk H.-P."/>
        </authorList>
    </citation>
    <scope>NUCLEOTIDE SEQUENCE [LARGE SCALE GENOMIC DNA]</scope>
    <source>
        <strain evidence="4 5">DSM 44936</strain>
    </source>
</reference>
<keyword evidence="2" id="KW-0472">Membrane</keyword>
<evidence type="ECO:0000259" key="3">
    <source>
        <dbReference type="PROSITE" id="PS50011"/>
    </source>
</evidence>
<dbReference type="InterPro" id="IPR051681">
    <property type="entry name" value="Ser/Thr_Kinases-Pseudokinases"/>
</dbReference>
<dbReference type="GO" id="GO:0004674">
    <property type="term" value="F:protein serine/threonine kinase activity"/>
    <property type="evidence" value="ECO:0007669"/>
    <property type="project" value="UniProtKB-KW"/>
</dbReference>
<protein>
    <submittedName>
        <fullName evidence="4">Serine/threonine protein kinase</fullName>
    </submittedName>
</protein>
<accession>A0A7X0IDJ1</accession>
<dbReference type="PROSITE" id="PS00108">
    <property type="entry name" value="PROTEIN_KINASE_ST"/>
    <property type="match status" value="1"/>
</dbReference>
<feature type="transmembrane region" description="Helical" evidence="2">
    <location>
        <begin position="625"/>
        <end position="646"/>
    </location>
</feature>
<gene>
    <name evidence="4" type="ORF">BJ992_002592</name>
</gene>
<feature type="transmembrane region" description="Helical" evidence="2">
    <location>
        <begin position="676"/>
        <end position="693"/>
    </location>
</feature>
<keyword evidence="4" id="KW-0418">Kinase</keyword>
<keyword evidence="2" id="KW-1133">Transmembrane helix</keyword>
<dbReference type="Gene3D" id="1.10.510.10">
    <property type="entry name" value="Transferase(Phosphotransferase) domain 1"/>
    <property type="match status" value="1"/>
</dbReference>
<feature type="compositionally biased region" description="Pro residues" evidence="1">
    <location>
        <begin position="7"/>
        <end position="17"/>
    </location>
</feature>
<evidence type="ECO:0000313" key="5">
    <source>
        <dbReference type="Proteomes" id="UP000555564"/>
    </source>
</evidence>